<evidence type="ECO:0000313" key="19">
    <source>
        <dbReference type="Proteomes" id="UP000677875"/>
    </source>
</evidence>
<dbReference type="Proteomes" id="UP000677875">
    <property type="component" value="Unassembled WGS sequence"/>
</dbReference>
<dbReference type="Gene3D" id="3.20.10.10">
    <property type="entry name" value="D-amino Acid Aminotransferase, subunit A, domain 2"/>
    <property type="match status" value="1"/>
</dbReference>
<dbReference type="AlphaFoldDB" id="A0A941B025"/>
<keyword evidence="8 17" id="KW-0028">Amino-acid biosynthesis</keyword>
<dbReference type="Gene3D" id="3.30.470.10">
    <property type="match status" value="1"/>
</dbReference>
<evidence type="ECO:0000256" key="2">
    <source>
        <dbReference type="ARBA" id="ARBA00003109"/>
    </source>
</evidence>
<dbReference type="PANTHER" id="PTHR42743:SF4">
    <property type="entry name" value="BRANCHED-CHAIN-AMINO-ACID AMINOTRANSFERASE-RELATED"/>
    <property type="match status" value="1"/>
</dbReference>
<evidence type="ECO:0000256" key="11">
    <source>
        <dbReference type="ARBA" id="ARBA00023304"/>
    </source>
</evidence>
<dbReference type="InterPro" id="IPR036038">
    <property type="entry name" value="Aminotransferase-like"/>
</dbReference>
<evidence type="ECO:0000256" key="10">
    <source>
        <dbReference type="ARBA" id="ARBA00022898"/>
    </source>
</evidence>
<dbReference type="GO" id="GO:0008652">
    <property type="term" value="P:amino acid biosynthetic process"/>
    <property type="evidence" value="ECO:0007669"/>
    <property type="project" value="UniProtKB-KW"/>
</dbReference>
<accession>A0A941B025</accession>
<comment type="catalytic activity">
    <reaction evidence="14 17">
        <text>L-leucine + 2-oxoglutarate = 4-methyl-2-oxopentanoate + L-glutamate</text>
        <dbReference type="Rhea" id="RHEA:18321"/>
        <dbReference type="ChEBI" id="CHEBI:16810"/>
        <dbReference type="ChEBI" id="CHEBI:17865"/>
        <dbReference type="ChEBI" id="CHEBI:29985"/>
        <dbReference type="ChEBI" id="CHEBI:57427"/>
        <dbReference type="EC" id="2.6.1.42"/>
    </reaction>
</comment>
<evidence type="ECO:0000256" key="7">
    <source>
        <dbReference type="ARBA" id="ARBA00022576"/>
    </source>
</evidence>
<evidence type="ECO:0000256" key="17">
    <source>
        <dbReference type="RuleBase" id="RU364094"/>
    </source>
</evidence>
<dbReference type="InterPro" id="IPR001544">
    <property type="entry name" value="Aminotrans_IV"/>
</dbReference>
<evidence type="ECO:0000256" key="3">
    <source>
        <dbReference type="ARBA" id="ARBA00004824"/>
    </source>
</evidence>
<evidence type="ECO:0000256" key="6">
    <source>
        <dbReference type="ARBA" id="ARBA00009320"/>
    </source>
</evidence>
<comment type="pathway">
    <text evidence="5 17">Amino-acid biosynthesis; L-leucine biosynthesis; L-leucine from 3-methyl-2-oxobutanoate: step 4/4.</text>
</comment>
<comment type="function">
    <text evidence="2 17">Acts on leucine, isoleucine and valine.</text>
</comment>
<dbReference type="FunFam" id="3.20.10.10:FF:000002">
    <property type="entry name" value="D-alanine aminotransferase"/>
    <property type="match status" value="1"/>
</dbReference>
<dbReference type="EMBL" id="JAGPNL010000007">
    <property type="protein sequence ID" value="MBQ0829539.1"/>
    <property type="molecule type" value="Genomic_DNA"/>
</dbReference>
<evidence type="ECO:0000256" key="9">
    <source>
        <dbReference type="ARBA" id="ARBA00022679"/>
    </source>
</evidence>
<keyword evidence="7 17" id="KW-0032">Aminotransferase</keyword>
<comment type="caution">
    <text evidence="18">The sequence shown here is derived from an EMBL/GenBank/DDBJ whole genome shotgun (WGS) entry which is preliminary data.</text>
</comment>
<dbReference type="SUPFAM" id="SSF56752">
    <property type="entry name" value="D-aminoacid aminotransferase-like PLP-dependent enzymes"/>
    <property type="match status" value="1"/>
</dbReference>
<dbReference type="PANTHER" id="PTHR42743">
    <property type="entry name" value="AMINO-ACID AMINOTRANSFERASE"/>
    <property type="match status" value="1"/>
</dbReference>
<evidence type="ECO:0000256" key="15">
    <source>
        <dbReference type="RuleBase" id="RU004106"/>
    </source>
</evidence>
<protein>
    <recommendedName>
        <fullName evidence="17">Branched-chain-amino-acid aminotransferase</fullName>
        <shortName evidence="17">BCAT</shortName>
        <ecNumber evidence="17">2.6.1.42</ecNumber>
    </recommendedName>
</protein>
<evidence type="ECO:0000313" key="18">
    <source>
        <dbReference type="EMBL" id="MBQ0829539.1"/>
    </source>
</evidence>
<evidence type="ECO:0000256" key="12">
    <source>
        <dbReference type="ARBA" id="ARBA00048212"/>
    </source>
</evidence>
<proteinExistence type="inferred from homology"/>
<name>A0A941B025_9ACTN</name>
<dbReference type="NCBIfam" id="TIGR01122">
    <property type="entry name" value="ilvE_I"/>
    <property type="match status" value="1"/>
</dbReference>
<dbReference type="RefSeq" id="WP_210875146.1">
    <property type="nucleotide sequence ID" value="NZ_JAGPNL010000007.1"/>
</dbReference>
<keyword evidence="10 16" id="KW-0663">Pyridoxal phosphate</keyword>
<keyword evidence="11 17" id="KW-0100">Branched-chain amino acid biosynthesis</keyword>
<sequence length="321" mass="34186">MSAAPHERWAFHQGEFVRAGDIRLGVGTQGLHYGTGVFEGIRAYAAAEGGDSLLFKAREHYERLHASCRLLRLDLPFGPAELVEVTRELILRNRLLGDVYVRPVVYKQALEPGTPFGVRLSGVSTAVSIVTLPMGDYGKAGGIRCGVSSWRRVPDASLPARGKITGAYANNALAVEEATAAGYDDAIMLNQRGTVAEASTANVFVVGSGSVSTPGPDSDILPGLTRAAVIRLLADQAELTVVERTVQRSELHLADEVFLTGTGCQIVPVTEIDGRPVGDGTPGPVTTLVREAYQRAARGADPVHRHWNTPVGFPVRTAARG</sequence>
<dbReference type="PROSITE" id="PS00770">
    <property type="entry name" value="AA_TRANSFER_CLASS_4"/>
    <property type="match status" value="1"/>
</dbReference>
<comment type="catalytic activity">
    <reaction evidence="12 17">
        <text>L-valine + 2-oxoglutarate = 3-methyl-2-oxobutanoate + L-glutamate</text>
        <dbReference type="Rhea" id="RHEA:24813"/>
        <dbReference type="ChEBI" id="CHEBI:11851"/>
        <dbReference type="ChEBI" id="CHEBI:16810"/>
        <dbReference type="ChEBI" id="CHEBI:29985"/>
        <dbReference type="ChEBI" id="CHEBI:57762"/>
        <dbReference type="EC" id="2.6.1.42"/>
    </reaction>
</comment>
<reference evidence="18" key="1">
    <citation type="submission" date="2021-04" db="EMBL/GenBank/DDBJ databases">
        <title>Genome seq and assembly of Streptomyces sp. RG38.</title>
        <authorList>
            <person name="Chhetri G."/>
        </authorList>
    </citation>
    <scope>NUCLEOTIDE SEQUENCE</scope>
    <source>
        <strain evidence="18">RG38</strain>
    </source>
</reference>
<keyword evidence="19" id="KW-1185">Reference proteome</keyword>
<evidence type="ECO:0000256" key="5">
    <source>
        <dbReference type="ARBA" id="ARBA00005072"/>
    </source>
</evidence>
<dbReference type="GO" id="GO:0004084">
    <property type="term" value="F:branched-chain-amino-acid transaminase activity"/>
    <property type="evidence" value="ECO:0007669"/>
    <property type="project" value="UniProtKB-EC"/>
</dbReference>
<comment type="catalytic activity">
    <reaction evidence="13 17">
        <text>L-isoleucine + 2-oxoglutarate = (S)-3-methyl-2-oxopentanoate + L-glutamate</text>
        <dbReference type="Rhea" id="RHEA:24801"/>
        <dbReference type="ChEBI" id="CHEBI:16810"/>
        <dbReference type="ChEBI" id="CHEBI:29985"/>
        <dbReference type="ChEBI" id="CHEBI:35146"/>
        <dbReference type="ChEBI" id="CHEBI:58045"/>
        <dbReference type="EC" id="2.6.1.42"/>
    </reaction>
</comment>
<evidence type="ECO:0000256" key="8">
    <source>
        <dbReference type="ARBA" id="ARBA00022605"/>
    </source>
</evidence>
<dbReference type="InterPro" id="IPR050571">
    <property type="entry name" value="Class-IV_PLP-Dep_Aminotrnsfr"/>
</dbReference>
<dbReference type="InterPro" id="IPR018300">
    <property type="entry name" value="Aminotrans_IV_CS"/>
</dbReference>
<gene>
    <name evidence="17" type="primary">ilvE</name>
    <name evidence="18" type="ORF">J5Y05_24055</name>
</gene>
<comment type="pathway">
    <text evidence="4 17">Amino-acid biosynthesis; L-valine biosynthesis; L-valine from pyruvate: step 4/4.</text>
</comment>
<dbReference type="NCBIfam" id="NF005146">
    <property type="entry name" value="PRK06606.1"/>
    <property type="match status" value="1"/>
</dbReference>
<keyword evidence="9 17" id="KW-0808">Transferase</keyword>
<comment type="similarity">
    <text evidence="6 15">Belongs to the class-IV pyridoxal-phosphate-dependent aminotransferase family.</text>
</comment>
<comment type="cofactor">
    <cofactor evidence="1 16">
        <name>pyridoxal 5'-phosphate</name>
        <dbReference type="ChEBI" id="CHEBI:597326"/>
    </cofactor>
</comment>
<evidence type="ECO:0000256" key="1">
    <source>
        <dbReference type="ARBA" id="ARBA00001933"/>
    </source>
</evidence>
<evidence type="ECO:0000256" key="16">
    <source>
        <dbReference type="RuleBase" id="RU004516"/>
    </source>
</evidence>
<dbReference type="Pfam" id="PF01063">
    <property type="entry name" value="Aminotran_4"/>
    <property type="match status" value="1"/>
</dbReference>
<evidence type="ECO:0000256" key="13">
    <source>
        <dbReference type="ARBA" id="ARBA00048798"/>
    </source>
</evidence>
<dbReference type="EC" id="2.6.1.42" evidence="17"/>
<organism evidence="18 19">
    <name type="scientific">Streptomyces tagetis</name>
    <dbReference type="NCBI Taxonomy" id="2820809"/>
    <lineage>
        <taxon>Bacteria</taxon>
        <taxon>Bacillati</taxon>
        <taxon>Actinomycetota</taxon>
        <taxon>Actinomycetes</taxon>
        <taxon>Kitasatosporales</taxon>
        <taxon>Streptomycetaceae</taxon>
        <taxon>Streptomyces</taxon>
    </lineage>
</organism>
<dbReference type="InterPro" id="IPR005785">
    <property type="entry name" value="B_amino_transI"/>
</dbReference>
<dbReference type="GO" id="GO:0009082">
    <property type="term" value="P:branched-chain amino acid biosynthetic process"/>
    <property type="evidence" value="ECO:0007669"/>
    <property type="project" value="UniProtKB-KW"/>
</dbReference>
<comment type="pathway">
    <text evidence="3 17">Amino-acid biosynthesis; L-isoleucine biosynthesis; L-isoleucine from 2-oxobutanoate: step 4/4.</text>
</comment>
<dbReference type="InterPro" id="IPR043132">
    <property type="entry name" value="BCAT-like_C"/>
</dbReference>
<evidence type="ECO:0000256" key="14">
    <source>
        <dbReference type="ARBA" id="ARBA00049229"/>
    </source>
</evidence>
<evidence type="ECO:0000256" key="4">
    <source>
        <dbReference type="ARBA" id="ARBA00004931"/>
    </source>
</evidence>
<dbReference type="InterPro" id="IPR043131">
    <property type="entry name" value="BCAT-like_N"/>
</dbReference>